<dbReference type="Gene3D" id="2.20.28.10">
    <property type="match status" value="1"/>
</dbReference>
<dbReference type="InterPro" id="IPR024922">
    <property type="entry name" value="Rubredoxin"/>
</dbReference>
<dbReference type="AlphaFoldDB" id="A0A939BNS1"/>
<dbReference type="Pfam" id="PF00301">
    <property type="entry name" value="Rubredoxin"/>
    <property type="match status" value="1"/>
</dbReference>
<keyword evidence="4 6" id="KW-0249">Electron transport</keyword>
<dbReference type="InterPro" id="IPR050526">
    <property type="entry name" value="Rubredoxin_ET"/>
</dbReference>
<dbReference type="RefSeq" id="WP_204700676.1">
    <property type="nucleotide sequence ID" value="NZ_JAFBDQ010000003.1"/>
</dbReference>
<dbReference type="PANTHER" id="PTHR47627">
    <property type="entry name" value="RUBREDOXIN"/>
    <property type="match status" value="1"/>
</dbReference>
<evidence type="ECO:0000256" key="6">
    <source>
        <dbReference type="PIRNR" id="PIRNR000071"/>
    </source>
</evidence>
<accession>A0A939BNS1</accession>
<dbReference type="PRINTS" id="PR00163">
    <property type="entry name" value="RUBREDOXIN"/>
</dbReference>
<feature type="binding site" evidence="7">
    <location>
        <position position="39"/>
    </location>
    <ligand>
        <name>Fe cation</name>
        <dbReference type="ChEBI" id="CHEBI:24875"/>
    </ligand>
</feature>
<evidence type="ECO:0000256" key="1">
    <source>
        <dbReference type="ARBA" id="ARBA00005337"/>
    </source>
</evidence>
<comment type="similarity">
    <text evidence="1 6">Belongs to the rubredoxin family.</text>
</comment>
<feature type="binding site" evidence="7">
    <location>
        <position position="6"/>
    </location>
    <ligand>
        <name>Fe cation</name>
        <dbReference type="ChEBI" id="CHEBI:24875"/>
    </ligand>
</feature>
<feature type="binding site" evidence="7">
    <location>
        <position position="9"/>
    </location>
    <ligand>
        <name>Fe cation</name>
        <dbReference type="ChEBI" id="CHEBI:24875"/>
    </ligand>
</feature>
<name>A0A939BNS1_9FIRM</name>
<feature type="binding site" evidence="7">
    <location>
        <position position="42"/>
    </location>
    <ligand>
        <name>Fe cation</name>
        <dbReference type="ChEBI" id="CHEBI:24875"/>
    </ligand>
</feature>
<dbReference type="CDD" id="cd00730">
    <property type="entry name" value="rubredoxin"/>
    <property type="match status" value="1"/>
</dbReference>
<dbReference type="SUPFAM" id="SSF57802">
    <property type="entry name" value="Rubredoxin-like"/>
    <property type="match status" value="1"/>
</dbReference>
<evidence type="ECO:0000259" key="8">
    <source>
        <dbReference type="PROSITE" id="PS50903"/>
    </source>
</evidence>
<gene>
    <name evidence="9" type="ORF">JOC47_000801</name>
</gene>
<feature type="domain" description="Rubredoxin-like" evidence="8">
    <location>
        <begin position="1"/>
        <end position="52"/>
    </location>
</feature>
<dbReference type="PANTHER" id="PTHR47627:SF1">
    <property type="entry name" value="RUBREDOXIN-1-RELATED"/>
    <property type="match status" value="1"/>
</dbReference>
<reference evidence="9" key="1">
    <citation type="submission" date="2021-01" db="EMBL/GenBank/DDBJ databases">
        <title>Genomic Encyclopedia of Type Strains, Phase IV (KMG-IV): sequencing the most valuable type-strain genomes for metagenomic binning, comparative biology and taxonomic classification.</title>
        <authorList>
            <person name="Goeker M."/>
        </authorList>
    </citation>
    <scope>NUCLEOTIDE SEQUENCE</scope>
    <source>
        <strain evidence="9">DSM 23230</strain>
    </source>
</reference>
<proteinExistence type="inferred from homology"/>
<dbReference type="PROSITE" id="PS00202">
    <property type="entry name" value="RUBREDOXIN"/>
    <property type="match status" value="1"/>
</dbReference>
<dbReference type="Proteomes" id="UP000774000">
    <property type="component" value="Unassembled WGS sequence"/>
</dbReference>
<keyword evidence="3 6" id="KW-0479">Metal-binding</keyword>
<keyword evidence="10" id="KW-1185">Reference proteome</keyword>
<organism evidence="9 10">
    <name type="scientific">Halanaerobacter jeridensis</name>
    <dbReference type="NCBI Taxonomy" id="706427"/>
    <lineage>
        <taxon>Bacteria</taxon>
        <taxon>Bacillati</taxon>
        <taxon>Bacillota</taxon>
        <taxon>Clostridia</taxon>
        <taxon>Halanaerobiales</taxon>
        <taxon>Halobacteroidaceae</taxon>
        <taxon>Halanaerobacter</taxon>
    </lineage>
</organism>
<evidence type="ECO:0000313" key="9">
    <source>
        <dbReference type="EMBL" id="MBM7555967.1"/>
    </source>
</evidence>
<evidence type="ECO:0000256" key="4">
    <source>
        <dbReference type="ARBA" id="ARBA00022982"/>
    </source>
</evidence>
<dbReference type="InterPro" id="IPR018527">
    <property type="entry name" value="Rubredoxin_Fe_BS"/>
</dbReference>
<keyword evidence="5 6" id="KW-0408">Iron</keyword>
<dbReference type="PROSITE" id="PS50903">
    <property type="entry name" value="RUBREDOXIN_LIKE"/>
    <property type="match status" value="1"/>
</dbReference>
<evidence type="ECO:0000256" key="2">
    <source>
        <dbReference type="ARBA" id="ARBA00022448"/>
    </source>
</evidence>
<evidence type="ECO:0000256" key="5">
    <source>
        <dbReference type="ARBA" id="ARBA00023004"/>
    </source>
</evidence>
<keyword evidence="2 6" id="KW-0813">Transport</keyword>
<comment type="cofactor">
    <cofactor evidence="6 7">
        <name>Fe(3+)</name>
        <dbReference type="ChEBI" id="CHEBI:29034"/>
    </cofactor>
    <text evidence="6 7">Binds 1 Fe(3+) ion per subunit.</text>
</comment>
<protein>
    <recommendedName>
        <fullName evidence="6">Rubredoxin</fullName>
    </recommendedName>
</protein>
<dbReference type="GO" id="GO:0043448">
    <property type="term" value="P:alkane catabolic process"/>
    <property type="evidence" value="ECO:0007669"/>
    <property type="project" value="TreeGrafter"/>
</dbReference>
<dbReference type="GO" id="GO:0005506">
    <property type="term" value="F:iron ion binding"/>
    <property type="evidence" value="ECO:0007669"/>
    <property type="project" value="InterPro"/>
</dbReference>
<dbReference type="PIRSF" id="PIRSF000071">
    <property type="entry name" value="Rubredoxin"/>
    <property type="match status" value="1"/>
</dbReference>
<dbReference type="FunFam" id="2.20.28.10:FF:000001">
    <property type="entry name" value="Rubredoxin"/>
    <property type="match status" value="1"/>
</dbReference>
<comment type="caution">
    <text evidence="9">The sequence shown here is derived from an EMBL/GenBank/DDBJ whole genome shotgun (WGS) entry which is preliminary data.</text>
</comment>
<dbReference type="GO" id="GO:0009055">
    <property type="term" value="F:electron transfer activity"/>
    <property type="evidence" value="ECO:0007669"/>
    <property type="project" value="InterPro"/>
</dbReference>
<dbReference type="EMBL" id="JAFBDQ010000003">
    <property type="protein sequence ID" value="MBM7555967.1"/>
    <property type="molecule type" value="Genomic_DNA"/>
</dbReference>
<evidence type="ECO:0000256" key="3">
    <source>
        <dbReference type="ARBA" id="ARBA00022723"/>
    </source>
</evidence>
<dbReference type="InterPro" id="IPR024934">
    <property type="entry name" value="Rubredoxin-like_dom"/>
</dbReference>
<dbReference type="InterPro" id="IPR024935">
    <property type="entry name" value="Rubredoxin_dom"/>
</dbReference>
<sequence length="53" mass="5924">MDKYECTVCGYIYDPEEGDPDSGIEPGTAFEDLPEDWVCPLCGVGKDMFEKVE</sequence>
<evidence type="ECO:0000313" key="10">
    <source>
        <dbReference type="Proteomes" id="UP000774000"/>
    </source>
</evidence>
<dbReference type="NCBIfam" id="NF045768">
    <property type="entry name" value="RubredRD"/>
    <property type="match status" value="1"/>
</dbReference>
<evidence type="ECO:0000256" key="7">
    <source>
        <dbReference type="PIRSR" id="PIRSR000071-1"/>
    </source>
</evidence>